<dbReference type="PANTHER" id="PTHR12302">
    <property type="entry name" value="EBNA2 BINDING PROTEIN P100"/>
    <property type="match status" value="1"/>
</dbReference>
<dbReference type="InterPro" id="IPR002071">
    <property type="entry name" value="Thermonucl_AS"/>
</dbReference>
<dbReference type="PROSITE" id="PS01284">
    <property type="entry name" value="TNASE_2"/>
    <property type="match status" value="1"/>
</dbReference>
<name>A0ABT0R9X0_9BACT</name>
<keyword evidence="3" id="KW-0378">Hydrolase</keyword>
<evidence type="ECO:0000256" key="2">
    <source>
        <dbReference type="ARBA" id="ARBA00022759"/>
    </source>
</evidence>
<keyword evidence="2" id="KW-0255">Endonuclease</keyword>
<protein>
    <submittedName>
        <fullName evidence="5">Thermonuclease family protein</fullName>
    </submittedName>
</protein>
<accession>A0ABT0R9X0</accession>
<dbReference type="SUPFAM" id="SSF50199">
    <property type="entry name" value="Staphylococcal nuclease"/>
    <property type="match status" value="1"/>
</dbReference>
<evidence type="ECO:0000259" key="4">
    <source>
        <dbReference type="PROSITE" id="PS50830"/>
    </source>
</evidence>
<dbReference type="Gene3D" id="2.40.50.90">
    <property type="match status" value="1"/>
</dbReference>
<dbReference type="SMART" id="SM00318">
    <property type="entry name" value="SNc"/>
    <property type="match status" value="1"/>
</dbReference>
<evidence type="ECO:0000256" key="1">
    <source>
        <dbReference type="ARBA" id="ARBA00022722"/>
    </source>
</evidence>
<dbReference type="Proteomes" id="UP001202031">
    <property type="component" value="Unassembled WGS sequence"/>
</dbReference>
<keyword evidence="1" id="KW-0540">Nuclease</keyword>
<evidence type="ECO:0000256" key="3">
    <source>
        <dbReference type="ARBA" id="ARBA00022801"/>
    </source>
</evidence>
<dbReference type="InterPro" id="IPR035437">
    <property type="entry name" value="SNase_OB-fold_sf"/>
</dbReference>
<reference evidence="5 6" key="1">
    <citation type="submission" date="2022-03" db="EMBL/GenBank/DDBJ databases">
        <title>Taxonomic description of new species and reclassification of some bacterial strains.</title>
        <authorList>
            <person name="Ndongo S."/>
        </authorList>
    </citation>
    <scope>NUCLEOTIDE SEQUENCE [LARGE SCALE GENOMIC DNA]</scope>
    <source>
        <strain evidence="5 6">Marseille-P6666</strain>
    </source>
</reference>
<evidence type="ECO:0000313" key="5">
    <source>
        <dbReference type="EMBL" id="MCL6657716.1"/>
    </source>
</evidence>
<proteinExistence type="predicted"/>
<feature type="domain" description="TNase-like" evidence="4">
    <location>
        <begin position="57"/>
        <end position="181"/>
    </location>
</feature>
<dbReference type="PANTHER" id="PTHR12302:SF3">
    <property type="entry name" value="SERINE_THREONINE-PROTEIN KINASE 31"/>
    <property type="match status" value="1"/>
</dbReference>
<dbReference type="RefSeq" id="WP_102727897.1">
    <property type="nucleotide sequence ID" value="NZ_CP072027.1"/>
</dbReference>
<comment type="caution">
    <text evidence="5">The sequence shown here is derived from an EMBL/GenBank/DDBJ whole genome shotgun (WGS) entry which is preliminary data.</text>
</comment>
<dbReference type="GeneID" id="84024276"/>
<dbReference type="EMBL" id="JAMGSI010000002">
    <property type="protein sequence ID" value="MCL6657716.1"/>
    <property type="molecule type" value="Genomic_DNA"/>
</dbReference>
<keyword evidence="6" id="KW-1185">Reference proteome</keyword>
<dbReference type="InterPro" id="IPR016071">
    <property type="entry name" value="Staphylococal_nuclease_OB-fold"/>
</dbReference>
<dbReference type="Pfam" id="PF00565">
    <property type="entry name" value="SNase"/>
    <property type="match status" value="1"/>
</dbReference>
<dbReference type="PROSITE" id="PS50830">
    <property type="entry name" value="TNASE_3"/>
    <property type="match status" value="1"/>
</dbReference>
<organism evidence="5 6">
    <name type="scientific">Akkermansia massiliensis</name>
    <dbReference type="NCBI Taxonomy" id="2927224"/>
    <lineage>
        <taxon>Bacteria</taxon>
        <taxon>Pseudomonadati</taxon>
        <taxon>Verrucomicrobiota</taxon>
        <taxon>Verrucomicrobiia</taxon>
        <taxon>Verrucomicrobiales</taxon>
        <taxon>Akkermansiaceae</taxon>
        <taxon>Akkermansia</taxon>
    </lineage>
</organism>
<gene>
    <name evidence="5" type="ORF">M8N44_10390</name>
</gene>
<sequence>MFQRCCHGCLFSFAADRPVRERLSPKNDCLLQFFELYHFFMRWLLVFLMSSCMAFGESIRGVVINVIDGDTITLLEKTPEQKRTYRIRLEGIDTPERGQNGYEGAKEYLEKLIWGETVTVKYSQHDRYGRILGEVWYGKVFVNEELVKDGWAWIYKNFSASRKLASLEAEARKSKKGLWAEPNPIPPWEWKAAKRREDAAGMFLTEQVSRENVSFRVP</sequence>
<evidence type="ECO:0000313" key="6">
    <source>
        <dbReference type="Proteomes" id="UP001202031"/>
    </source>
</evidence>